<dbReference type="EMBL" id="OU892286">
    <property type="protein sequence ID" value="CAG9761730.1"/>
    <property type="molecule type" value="Genomic_DNA"/>
</dbReference>
<evidence type="ECO:0000313" key="1">
    <source>
        <dbReference type="EMBL" id="CAG9761730.1"/>
    </source>
</evidence>
<sequence length="133" mass="14507">MIKINTQDDENINGKATNKHLISVETVGIENTSQCLLYYKNFRVCLFWIRHSKVHFNAVKQSQGKNVLDSNKSGAGFGGSLKFLRTKNSKNSLIMGSGPVAVSGTAKKQEFSKKTAAAGIVASWHSHVIAVNI</sequence>
<evidence type="ECO:0000313" key="2">
    <source>
        <dbReference type="Proteomes" id="UP001152799"/>
    </source>
</evidence>
<keyword evidence="2" id="KW-1185">Reference proteome</keyword>
<dbReference type="Proteomes" id="UP001152799">
    <property type="component" value="Chromosome 10"/>
</dbReference>
<name>A0A9N9Q9Y6_9CUCU</name>
<dbReference type="AlphaFoldDB" id="A0A9N9Q9Y6"/>
<accession>A0A9N9Q9Y6</accession>
<organism evidence="1 2">
    <name type="scientific">Ceutorhynchus assimilis</name>
    <name type="common">cabbage seed weevil</name>
    <dbReference type="NCBI Taxonomy" id="467358"/>
    <lineage>
        <taxon>Eukaryota</taxon>
        <taxon>Metazoa</taxon>
        <taxon>Ecdysozoa</taxon>
        <taxon>Arthropoda</taxon>
        <taxon>Hexapoda</taxon>
        <taxon>Insecta</taxon>
        <taxon>Pterygota</taxon>
        <taxon>Neoptera</taxon>
        <taxon>Endopterygota</taxon>
        <taxon>Coleoptera</taxon>
        <taxon>Polyphaga</taxon>
        <taxon>Cucujiformia</taxon>
        <taxon>Curculionidae</taxon>
        <taxon>Ceutorhynchinae</taxon>
        <taxon>Ceutorhynchus</taxon>
    </lineage>
</organism>
<reference evidence="1" key="1">
    <citation type="submission" date="2022-01" db="EMBL/GenBank/DDBJ databases">
        <authorList>
            <person name="King R."/>
        </authorList>
    </citation>
    <scope>NUCLEOTIDE SEQUENCE</scope>
</reference>
<proteinExistence type="predicted"/>
<protein>
    <submittedName>
        <fullName evidence="1">Uncharacterized protein</fullName>
    </submittedName>
</protein>
<gene>
    <name evidence="1" type="ORF">CEUTPL_LOCUS2424</name>
</gene>